<name>A0ABV0RM19_9TELE</name>
<accession>A0ABV0RM19</accession>
<comment type="caution">
    <text evidence="1">The sequence shown here is derived from an EMBL/GenBank/DDBJ whole genome shotgun (WGS) entry which is preliminary data.</text>
</comment>
<dbReference type="EMBL" id="JAHRIN010051004">
    <property type="protein sequence ID" value="MEQ2209135.1"/>
    <property type="molecule type" value="Genomic_DNA"/>
</dbReference>
<evidence type="ECO:0000313" key="2">
    <source>
        <dbReference type="Proteomes" id="UP001434883"/>
    </source>
</evidence>
<organism evidence="1 2">
    <name type="scientific">Xenoophorus captivus</name>
    <dbReference type="NCBI Taxonomy" id="1517983"/>
    <lineage>
        <taxon>Eukaryota</taxon>
        <taxon>Metazoa</taxon>
        <taxon>Chordata</taxon>
        <taxon>Craniata</taxon>
        <taxon>Vertebrata</taxon>
        <taxon>Euteleostomi</taxon>
        <taxon>Actinopterygii</taxon>
        <taxon>Neopterygii</taxon>
        <taxon>Teleostei</taxon>
        <taxon>Neoteleostei</taxon>
        <taxon>Acanthomorphata</taxon>
        <taxon>Ovalentaria</taxon>
        <taxon>Atherinomorphae</taxon>
        <taxon>Cyprinodontiformes</taxon>
        <taxon>Goodeidae</taxon>
        <taxon>Xenoophorus</taxon>
    </lineage>
</organism>
<keyword evidence="2" id="KW-1185">Reference proteome</keyword>
<gene>
    <name evidence="1" type="ORF">XENOCAPTIV_024915</name>
</gene>
<evidence type="ECO:0000313" key="1">
    <source>
        <dbReference type="EMBL" id="MEQ2209135.1"/>
    </source>
</evidence>
<protein>
    <submittedName>
        <fullName evidence="1">Uncharacterized protein</fullName>
    </submittedName>
</protein>
<sequence length="130" mass="14838">MQNSSATLHAPHAFSILHNLNGNKFYHEWTKINWKTSPFFTPNTTLTQAQIQNQVMFAGRKSLEPHNRNTVPQHHLHLPSSHPPNDREQIQMKGAGGETCMDTAITELLTKGYFLVYKSRNTATRNMPLQ</sequence>
<dbReference type="Proteomes" id="UP001434883">
    <property type="component" value="Unassembled WGS sequence"/>
</dbReference>
<proteinExistence type="predicted"/>
<reference evidence="1 2" key="1">
    <citation type="submission" date="2021-06" db="EMBL/GenBank/DDBJ databases">
        <authorList>
            <person name="Palmer J.M."/>
        </authorList>
    </citation>
    <scope>NUCLEOTIDE SEQUENCE [LARGE SCALE GENOMIC DNA]</scope>
    <source>
        <strain evidence="1 2">XC_2019</strain>
        <tissue evidence="1">Muscle</tissue>
    </source>
</reference>